<feature type="coiled-coil region" evidence="1">
    <location>
        <begin position="285"/>
        <end position="326"/>
    </location>
</feature>
<comment type="caution">
    <text evidence="3">The sequence shown here is derived from an EMBL/GenBank/DDBJ whole genome shotgun (WGS) entry which is preliminary data.</text>
</comment>
<organism evidence="3 4">
    <name type="scientific">Batillaria attramentaria</name>
    <dbReference type="NCBI Taxonomy" id="370345"/>
    <lineage>
        <taxon>Eukaryota</taxon>
        <taxon>Metazoa</taxon>
        <taxon>Spiralia</taxon>
        <taxon>Lophotrochozoa</taxon>
        <taxon>Mollusca</taxon>
        <taxon>Gastropoda</taxon>
        <taxon>Caenogastropoda</taxon>
        <taxon>Sorbeoconcha</taxon>
        <taxon>Cerithioidea</taxon>
        <taxon>Batillariidae</taxon>
        <taxon>Batillaria</taxon>
    </lineage>
</organism>
<feature type="compositionally biased region" description="Basic residues" evidence="2">
    <location>
        <begin position="1387"/>
        <end position="1401"/>
    </location>
</feature>
<evidence type="ECO:0000313" key="3">
    <source>
        <dbReference type="EMBL" id="KAK7484591.1"/>
    </source>
</evidence>
<reference evidence="3 4" key="1">
    <citation type="journal article" date="2023" name="Sci. Data">
        <title>Genome assembly of the Korean intertidal mud-creeper Batillaria attramentaria.</title>
        <authorList>
            <person name="Patra A.K."/>
            <person name="Ho P.T."/>
            <person name="Jun S."/>
            <person name="Lee S.J."/>
            <person name="Kim Y."/>
            <person name="Won Y.J."/>
        </authorList>
    </citation>
    <scope>NUCLEOTIDE SEQUENCE [LARGE SCALE GENOMIC DNA]</scope>
    <source>
        <strain evidence="3">Wonlab-2016</strain>
    </source>
</reference>
<evidence type="ECO:0008006" key="5">
    <source>
        <dbReference type="Google" id="ProtNLM"/>
    </source>
</evidence>
<evidence type="ECO:0000256" key="2">
    <source>
        <dbReference type="SAM" id="MobiDB-lite"/>
    </source>
</evidence>
<dbReference type="PANTHER" id="PTHR37476:SF1">
    <property type="entry name" value="COILED-COIL DOMAIN-CONTAINING PROTEIN 171"/>
    <property type="match status" value="1"/>
</dbReference>
<gene>
    <name evidence="3" type="ORF">BaRGS_00024223</name>
</gene>
<accession>A0ABD0KBZ5</accession>
<dbReference type="EMBL" id="JACVVK020000208">
    <property type="protein sequence ID" value="KAK7484591.1"/>
    <property type="molecule type" value="Genomic_DNA"/>
</dbReference>
<dbReference type="Proteomes" id="UP001519460">
    <property type="component" value="Unassembled WGS sequence"/>
</dbReference>
<protein>
    <recommendedName>
        <fullName evidence="5">Coiled-coil domain-containing protein 171</fullName>
    </recommendedName>
</protein>
<feature type="coiled-coil region" evidence="1">
    <location>
        <begin position="494"/>
        <end position="563"/>
    </location>
</feature>
<feature type="coiled-coil region" evidence="1">
    <location>
        <begin position="355"/>
        <end position="449"/>
    </location>
</feature>
<feature type="region of interest" description="Disordered" evidence="2">
    <location>
        <begin position="168"/>
        <end position="191"/>
    </location>
</feature>
<feature type="compositionally biased region" description="Basic and acidic residues" evidence="2">
    <location>
        <begin position="1316"/>
        <end position="1327"/>
    </location>
</feature>
<keyword evidence="4" id="KW-1185">Reference proteome</keyword>
<sequence>MICSIRRRRMRQASNPFPFVPGFGIRQHCGISFEKNLVKMDPEPDTERDMEENESSTPTSRLNGSFGERDAKHDGVSTSLLNTSGYSMYDMNQMRIQNKQLKLDLQAEQDTVVQLRKRLNAADKQKLEATSRFNKEVASLENQLAKVRAQVEKGEASRHNLEFELTKTQRELSQQKQQQALREASQQDATDELRQKISDLNDELKAAQQQVQKTRTDAQEQEQKLRSEIMERDQEAAKLQAELDVCRNERDRMAAVCNQQEATINDFGEKVHEFECEHRNQSDDLRRAMSEIKFCKEREDRLKKDLESALGKIKSLEESVEAERAAHLETKFNSEIVQLRVRDLEGGLEVEKSANAEGNRAVERLTKQIRELEQMYDEERKVKKDLMNKLDKLEKEYLGTRRQLSGEVEEKKTVIGSLSKELEVHQKNFNELKTELGKAKKRQAFLEETYGTAFKELEFLLMNFDFDEKGKKTRLTAKKEDTKPKKTVPPAAAVESVKQLLTNYRRRLDNVTEELSKSKKSCEKLTKEVDSCKEMIKSKDKSLEEAHKNYTRTAKELNKMRANYGEVEAMVGKLRSSLENTTSSQGKDRNRIQELSEEIMKLVKRQKQENEEKVAFLHGLYQRLLAGRVLVSQYENKPLNQFSWSDLTEMVYEQVANTVDALQRAEEKLKSLTDNLKSRDEVVAELQNQHEEQLSRLTTLAREREASWTKQKEEMEQHYAQLLSDLQSRTKKSQAMADQAWEKMRATGGVQQGLEAECSSLRQQLSEVQTRSKTLLCACALLCGAVYPLYARSNALASQRHLLEEQMIVWDNCRERAQYLVNVLNTEMTQTPDTPERDRKHGPQRNRLVQFRVGVIAVLAAHRLIRFGRLCCRCFVAYDSVSAGNGIMVCTGGVKLPPTAGPVVGDAGDQSLQDDTESSILPSPSGPPPSQSQLLGWLTSSSLADTVATCMADVTDAAHRIKDEGAPVEHRALVAAARSSFSKLMDHMAQFFPTVRLQPTAGLRDRRSLAGRLGRTLARTLQGKSVAEKDFLVSSQELLIALQNHILDFTQRLHTVEVERRQLLAELGGLKTQIAGLGSSPDGPVITASGDKPVKFVTMDKFERVCMELNDALQREKTAQQILNEQSQQLQELTLRLDFSDTQGAHQQQTLSEAMTGLGELKDDLRHKEQELKQSRKQIMQFEFQRKSLQANLRDAEDALRTAAKDKEILAQYIKAVEAALEEAKKKLVFPKDGGSSSEATITMSKLLLNADLIPADIGKAGPELIACQNLVGVFVDVHHQSLARVRTLEEETASLRQHVNSLKRELSDAVHREFNEQTDLPTRDDYDLTPSVSQSDISGKEEFRPLREDSEVSYSAPSLSGSPEKPGTKSAFKAVRSPALQTPKSSTHKSRSRQQVSGHR</sequence>
<feature type="compositionally biased region" description="Basic and acidic residues" evidence="2">
    <location>
        <begin position="37"/>
        <end position="47"/>
    </location>
</feature>
<feature type="coiled-coil region" evidence="1">
    <location>
        <begin position="1099"/>
        <end position="1227"/>
    </location>
</feature>
<name>A0ABD0KBZ5_9CAEN</name>
<feature type="region of interest" description="Disordered" evidence="2">
    <location>
        <begin position="901"/>
        <end position="932"/>
    </location>
</feature>
<feature type="compositionally biased region" description="Polar residues" evidence="2">
    <location>
        <begin position="171"/>
        <end position="188"/>
    </location>
</feature>
<feature type="region of interest" description="Disordered" evidence="2">
    <location>
        <begin position="1316"/>
        <end position="1401"/>
    </location>
</feature>
<proteinExistence type="predicted"/>
<dbReference type="Gene3D" id="1.10.287.1490">
    <property type="match status" value="1"/>
</dbReference>
<feature type="compositionally biased region" description="Basic and acidic residues" evidence="2">
    <location>
        <begin position="1339"/>
        <end position="1351"/>
    </location>
</feature>
<feature type="coiled-coil region" evidence="1">
    <location>
        <begin position="652"/>
        <end position="703"/>
    </location>
</feature>
<feature type="compositionally biased region" description="Polar residues" evidence="2">
    <location>
        <begin position="1353"/>
        <end position="1362"/>
    </location>
</feature>
<evidence type="ECO:0000256" key="1">
    <source>
        <dbReference type="SAM" id="Coils"/>
    </source>
</evidence>
<evidence type="ECO:0000313" key="4">
    <source>
        <dbReference type="Proteomes" id="UP001519460"/>
    </source>
</evidence>
<feature type="region of interest" description="Disordered" evidence="2">
    <location>
        <begin position="37"/>
        <end position="78"/>
    </location>
</feature>
<keyword evidence="1" id="KW-0175">Coiled coil</keyword>
<dbReference type="PANTHER" id="PTHR37476">
    <property type="entry name" value="COILED-COIL DOMAIN-CONTAINING PROTEIN 171"/>
    <property type="match status" value="1"/>
</dbReference>